<reference evidence="2" key="1">
    <citation type="submission" date="2017-02" db="EMBL/GenBank/DDBJ databases">
        <title>Comparative genomics and description of representatives of a novel lineage of planctomycetes thriving in anoxic sediments.</title>
        <authorList>
            <person name="Spring S."/>
            <person name="Bunk B."/>
            <person name="Sproer C."/>
        </authorList>
    </citation>
    <scope>NUCLEOTIDE SEQUENCE [LARGE SCALE GENOMIC DNA]</scope>
    <source>
        <strain evidence="2">SM-Chi-D1</strain>
    </source>
</reference>
<dbReference type="SUPFAM" id="SSF49899">
    <property type="entry name" value="Concanavalin A-like lectins/glucanases"/>
    <property type="match status" value="1"/>
</dbReference>
<dbReference type="OrthoDB" id="240763at2"/>
<dbReference type="Pfam" id="PF13385">
    <property type="entry name" value="Laminin_G_3"/>
    <property type="match status" value="1"/>
</dbReference>
<keyword evidence="2" id="KW-1185">Reference proteome</keyword>
<organism evidence="1 2">
    <name type="scientific">Limihaloglobus sulfuriphilus</name>
    <dbReference type="NCBI Taxonomy" id="1851148"/>
    <lineage>
        <taxon>Bacteria</taxon>
        <taxon>Pseudomonadati</taxon>
        <taxon>Planctomycetota</taxon>
        <taxon>Phycisphaerae</taxon>
        <taxon>Sedimentisphaerales</taxon>
        <taxon>Sedimentisphaeraceae</taxon>
        <taxon>Limihaloglobus</taxon>
    </lineage>
</organism>
<evidence type="ECO:0000313" key="2">
    <source>
        <dbReference type="Proteomes" id="UP000188181"/>
    </source>
</evidence>
<dbReference type="KEGG" id="pbas:SMSP2_01497"/>
<sequence length="619" mass="69945">MNSKTLSIDIEMIASMGLDVDDYSNLKDDWRHLKHGNVIPSKTYSDQPYVIKTDDGAWLCVMTTGVGREGEGGQHVISQRSTDKGKTWENIVELEQPGQIEASYAVLLKAPGGRIFCFYNHNTDNVREIIASKDAYPDGLCRRVDSLGYFVFKYSDDHGRSWSDKRYVVDIREMEIDRQNPYQGKIRFFWNVGKPFIHDGAAYVSVHKVGSIGKGFFTRSEGILVKSSDILTESDPANISWETLPDGDHGLRAPSGGGPISEEQSYSVMSDGSFFCVYRTVDGYPACSYSRDEGHTWSEPEYLSYTYKGKKVKNPRAANFAWKCSNGKYLYWFHNHSGKDYENRNPVWMLCGAEKESPEGLIIEWSQPEIIIYTDDTFIRMSYPDLVEENNDIYITETDKETARIHKLNPEFLNKLFNFDRVESIEQDGLILDITRVGINPSTVSCPKLPKFLVRDVTTFDYKGFDLRNGISLDFYVNLTSVLPGQNIFDNRTPEGRGFCVTTGDYENVRLTLNDGMTESCWSSDPGSIKPDHIHHVSIIIDGGPKVITFIIDGKFCDGGDDRQFGWGRFSPNLYDINGSDELTIGKDVDGSVKTVRIYNRAIMSSEAVGNFRATLKNL</sequence>
<dbReference type="InterPro" id="IPR013320">
    <property type="entry name" value="ConA-like_dom_sf"/>
</dbReference>
<dbReference type="RefSeq" id="WP_146683343.1">
    <property type="nucleotide sequence ID" value="NZ_CP019646.1"/>
</dbReference>
<gene>
    <name evidence="1" type="ORF">SMSP2_01497</name>
</gene>
<dbReference type="STRING" id="1851148.SMSP2_01497"/>
<proteinExistence type="predicted"/>
<dbReference type="CDD" id="cd15482">
    <property type="entry name" value="Sialidase_non-viral"/>
    <property type="match status" value="1"/>
</dbReference>
<dbReference type="AlphaFoldDB" id="A0A1Q2MFU7"/>
<dbReference type="Gene3D" id="2.60.120.200">
    <property type="match status" value="1"/>
</dbReference>
<evidence type="ECO:0000313" key="1">
    <source>
        <dbReference type="EMBL" id="AQQ71132.1"/>
    </source>
</evidence>
<name>A0A1Q2MFU7_9BACT</name>
<protein>
    <submittedName>
        <fullName evidence="1">Neuraminidase (Sialidase)</fullName>
    </submittedName>
</protein>
<accession>A0A1Q2MFU7</accession>
<dbReference type="EMBL" id="CP019646">
    <property type="protein sequence ID" value="AQQ71132.1"/>
    <property type="molecule type" value="Genomic_DNA"/>
</dbReference>
<dbReference type="Gene3D" id="2.120.10.10">
    <property type="match status" value="2"/>
</dbReference>
<dbReference type="Proteomes" id="UP000188181">
    <property type="component" value="Chromosome"/>
</dbReference>
<dbReference type="InterPro" id="IPR036278">
    <property type="entry name" value="Sialidase_sf"/>
</dbReference>
<dbReference type="SUPFAM" id="SSF50939">
    <property type="entry name" value="Sialidases"/>
    <property type="match status" value="1"/>
</dbReference>